<keyword evidence="8 10" id="KW-0472">Membrane</keyword>
<dbReference type="SMART" id="SM00357">
    <property type="entry name" value="CSP"/>
    <property type="match status" value="1"/>
</dbReference>
<evidence type="ECO:0000256" key="1">
    <source>
        <dbReference type="ARBA" id="ARBA00004477"/>
    </source>
</evidence>
<dbReference type="InterPro" id="IPR002059">
    <property type="entry name" value="CSP_DNA-bd"/>
</dbReference>
<feature type="transmembrane region" description="Helical" evidence="10">
    <location>
        <begin position="261"/>
        <end position="283"/>
    </location>
</feature>
<dbReference type="PANTHER" id="PTHR13121">
    <property type="entry name" value="GPI TRANSAMIDASE COMPONENT PIG-U"/>
    <property type="match status" value="1"/>
</dbReference>
<sequence>MPGSRSNSPRRDDSPRRNDRSRSRSPDRDQGNSKRKVGTAARWNEKGFGFIKPDDGAEDVFCHFSSIKDGNCLREGDKVEFEVRFDEQKGKNRAEDVTGGVYEERRPRDTRMYKIIANKHEVFSAFVMSTSKVAAVVCASVALRVGLFACGLDAFAQNRLEYVTPLNSLLRLQEGHFLYKAGVNPYAGDTFHQPPLVLAVYTLLDALTVFHIPLRTCLIGWTIFMDVVIALGFASVCRAFLSSQGEQQCERSKIWLNHPPVSSLLAPEMLPATTAAMFLFNPYSVLSSLALSTSLLTYASIVVGGFVGVSFVYMGRTWDFLRATYVWMHEYPDLTPNIGIFWYFFMELFDRFRSYFLVLLHLHPYLYVLPLFIRLRARPLAFACVLLALVSIFQPYPSLGDIGFALPCFVLHPSSIIGMPTKFVLAAGLGVATVLLPVMGFLWLYPGSGNANFFYNQTLVFQYFYLRGMGQFLAATLRRDKQLDEHVKLNRPKLT</sequence>
<dbReference type="UniPathway" id="UPA00196"/>
<dbReference type="PROSITE" id="PS00352">
    <property type="entry name" value="CSD_1"/>
    <property type="match status" value="1"/>
</dbReference>
<dbReference type="PANTHER" id="PTHR13121:SF0">
    <property type="entry name" value="PHOSPHATIDYLINOSITOL GLYCAN ANCHOR BIOSYNTHESIS CLASS U PROTEIN"/>
    <property type="match status" value="1"/>
</dbReference>
<dbReference type="InterPro" id="IPR012340">
    <property type="entry name" value="NA-bd_OB-fold"/>
</dbReference>
<name>A0A418EFW9_APHAT</name>
<keyword evidence="6" id="KW-0256">Endoplasmic reticulum</keyword>
<organism evidence="12 13">
    <name type="scientific">Aphanomyces astaci</name>
    <name type="common">Crayfish plague agent</name>
    <dbReference type="NCBI Taxonomy" id="112090"/>
    <lineage>
        <taxon>Eukaryota</taxon>
        <taxon>Sar</taxon>
        <taxon>Stramenopiles</taxon>
        <taxon>Oomycota</taxon>
        <taxon>Saprolegniomycetes</taxon>
        <taxon>Saprolegniales</taxon>
        <taxon>Verrucalvaceae</taxon>
        <taxon>Aphanomyces</taxon>
    </lineage>
</organism>
<feature type="region of interest" description="Disordered" evidence="9">
    <location>
        <begin position="1"/>
        <end position="39"/>
    </location>
</feature>
<evidence type="ECO:0000256" key="8">
    <source>
        <dbReference type="ARBA" id="ARBA00023136"/>
    </source>
</evidence>
<dbReference type="AlphaFoldDB" id="A0A418EFW9"/>
<feature type="transmembrane region" description="Helical" evidence="10">
    <location>
        <begin position="352"/>
        <end position="373"/>
    </location>
</feature>
<evidence type="ECO:0000256" key="10">
    <source>
        <dbReference type="SAM" id="Phobius"/>
    </source>
</evidence>
<evidence type="ECO:0000256" key="3">
    <source>
        <dbReference type="ARBA" id="ARBA00010026"/>
    </source>
</evidence>
<comment type="similarity">
    <text evidence="3">Belongs to the PIGU family.</text>
</comment>
<feature type="transmembrane region" description="Helical" evidence="10">
    <location>
        <begin position="380"/>
        <end position="397"/>
    </location>
</feature>
<reference evidence="12 13" key="1">
    <citation type="submission" date="2018-08" db="EMBL/GenBank/DDBJ databases">
        <title>Aphanomyces genome sequencing and annotation.</title>
        <authorList>
            <person name="Minardi D."/>
            <person name="Oidtmann B."/>
            <person name="Van Der Giezen M."/>
            <person name="Studholme D.J."/>
        </authorList>
    </citation>
    <scope>NUCLEOTIDE SEQUENCE [LARGE SCALE GENOMIC DNA]</scope>
    <source>
        <strain evidence="12 13">Da</strain>
    </source>
</reference>
<comment type="subcellular location">
    <subcellularLocation>
        <location evidence="1">Endoplasmic reticulum membrane</location>
        <topology evidence="1">Multi-pass membrane protein</topology>
    </subcellularLocation>
</comment>
<dbReference type="PROSITE" id="PS51857">
    <property type="entry name" value="CSD_2"/>
    <property type="match status" value="1"/>
</dbReference>
<accession>A0A418EFW9</accession>
<dbReference type="GO" id="GO:0016255">
    <property type="term" value="P:attachment of GPI anchor to protein"/>
    <property type="evidence" value="ECO:0007669"/>
    <property type="project" value="InterPro"/>
</dbReference>
<dbReference type="Pfam" id="PF06728">
    <property type="entry name" value="PIG-U"/>
    <property type="match status" value="1"/>
</dbReference>
<keyword evidence="4" id="KW-0337">GPI-anchor biosynthesis</keyword>
<evidence type="ECO:0000256" key="5">
    <source>
        <dbReference type="ARBA" id="ARBA00022692"/>
    </source>
</evidence>
<dbReference type="CDD" id="cd04458">
    <property type="entry name" value="CSP_CDS"/>
    <property type="match status" value="1"/>
</dbReference>
<gene>
    <name evidence="12" type="ORF">DYB37_010432</name>
</gene>
<feature type="domain" description="CSD" evidence="11">
    <location>
        <begin position="35"/>
        <end position="99"/>
    </location>
</feature>
<dbReference type="SUPFAM" id="SSF50249">
    <property type="entry name" value="Nucleic acid-binding proteins"/>
    <property type="match status" value="1"/>
</dbReference>
<comment type="pathway">
    <text evidence="2">Glycolipid biosynthesis; glycosylphosphatidylinositol-anchor biosynthesis.</text>
</comment>
<dbReference type="Gene3D" id="2.40.50.140">
    <property type="entry name" value="Nucleic acid-binding proteins"/>
    <property type="match status" value="1"/>
</dbReference>
<evidence type="ECO:0000256" key="7">
    <source>
        <dbReference type="ARBA" id="ARBA00022989"/>
    </source>
</evidence>
<dbReference type="InterPro" id="IPR019844">
    <property type="entry name" value="CSD_CS"/>
</dbReference>
<comment type="caution">
    <text evidence="12">The sequence shown here is derived from an EMBL/GenBank/DDBJ whole genome shotgun (WGS) entry which is preliminary data.</text>
</comment>
<feature type="transmembrane region" description="Helical" evidence="10">
    <location>
        <begin position="326"/>
        <end position="346"/>
    </location>
</feature>
<protein>
    <recommendedName>
        <fullName evidence="11">CSD domain-containing protein</fullName>
    </recommendedName>
</protein>
<dbReference type="InterPro" id="IPR011129">
    <property type="entry name" value="CSD"/>
</dbReference>
<dbReference type="GO" id="GO:0003676">
    <property type="term" value="F:nucleic acid binding"/>
    <property type="evidence" value="ECO:0007669"/>
    <property type="project" value="InterPro"/>
</dbReference>
<dbReference type="Pfam" id="PF00313">
    <property type="entry name" value="CSD"/>
    <property type="match status" value="1"/>
</dbReference>
<keyword evidence="7 10" id="KW-1133">Transmembrane helix</keyword>
<keyword evidence="5 10" id="KW-0812">Transmembrane</keyword>
<feature type="transmembrane region" description="Helical" evidence="10">
    <location>
        <begin position="218"/>
        <end position="241"/>
    </location>
</feature>
<feature type="transmembrane region" description="Helical" evidence="10">
    <location>
        <begin position="423"/>
        <end position="445"/>
    </location>
</feature>
<proteinExistence type="inferred from homology"/>
<dbReference type="VEuPathDB" id="FungiDB:H257_04114"/>
<evidence type="ECO:0000313" key="12">
    <source>
        <dbReference type="EMBL" id="RHZ12149.1"/>
    </source>
</evidence>
<dbReference type="EMBL" id="QUTH01004798">
    <property type="protein sequence ID" value="RHZ12149.1"/>
    <property type="molecule type" value="Genomic_DNA"/>
</dbReference>
<evidence type="ECO:0000256" key="4">
    <source>
        <dbReference type="ARBA" id="ARBA00022502"/>
    </source>
</evidence>
<feature type="compositionally biased region" description="Basic and acidic residues" evidence="9">
    <location>
        <begin position="9"/>
        <end position="32"/>
    </location>
</feature>
<dbReference type="InterPro" id="IPR009600">
    <property type="entry name" value="PIG-U"/>
</dbReference>
<evidence type="ECO:0000256" key="6">
    <source>
        <dbReference type="ARBA" id="ARBA00022824"/>
    </source>
</evidence>
<evidence type="ECO:0000313" key="13">
    <source>
        <dbReference type="Proteomes" id="UP000285430"/>
    </source>
</evidence>
<dbReference type="Proteomes" id="UP000285430">
    <property type="component" value="Unassembled WGS sequence"/>
</dbReference>
<evidence type="ECO:0000256" key="2">
    <source>
        <dbReference type="ARBA" id="ARBA00004687"/>
    </source>
</evidence>
<dbReference type="GO" id="GO:0042765">
    <property type="term" value="C:GPI-anchor transamidase complex"/>
    <property type="evidence" value="ECO:0007669"/>
    <property type="project" value="InterPro"/>
</dbReference>
<evidence type="ECO:0000259" key="11">
    <source>
        <dbReference type="PROSITE" id="PS51857"/>
    </source>
</evidence>
<dbReference type="VEuPathDB" id="FungiDB:H257_04115"/>
<evidence type="ECO:0000256" key="9">
    <source>
        <dbReference type="SAM" id="MobiDB-lite"/>
    </source>
</evidence>
<feature type="transmembrane region" description="Helical" evidence="10">
    <location>
        <begin position="295"/>
        <end position="314"/>
    </location>
</feature>
<dbReference type="GO" id="GO:0006506">
    <property type="term" value="P:GPI anchor biosynthetic process"/>
    <property type="evidence" value="ECO:0007669"/>
    <property type="project" value="UniProtKB-UniPathway"/>
</dbReference>